<evidence type="ECO:0000259" key="22">
    <source>
        <dbReference type="Pfam" id="PF03712"/>
    </source>
</evidence>
<dbReference type="Pfam" id="PF10034">
    <property type="entry name" value="Dpy19"/>
    <property type="match status" value="2"/>
</dbReference>
<keyword evidence="8" id="KW-0732">Signal</keyword>
<comment type="similarity">
    <text evidence="2">Belongs to the dpy-19 family.</text>
</comment>
<keyword evidence="23" id="KW-1185">Reference proteome</keyword>
<dbReference type="InterPro" id="IPR000323">
    <property type="entry name" value="Cu2_ascorb_mOase_N"/>
</dbReference>
<evidence type="ECO:0000256" key="16">
    <source>
        <dbReference type="ARBA" id="ARBA00048431"/>
    </source>
</evidence>
<dbReference type="GO" id="GO:0016020">
    <property type="term" value="C:membrane"/>
    <property type="evidence" value="ECO:0007669"/>
    <property type="project" value="UniProtKB-SubCell"/>
</dbReference>
<dbReference type="InterPro" id="IPR008977">
    <property type="entry name" value="PHM/PNGase_F_dom_sf"/>
</dbReference>
<evidence type="ECO:0000256" key="20">
    <source>
        <dbReference type="SAM" id="Phobius"/>
    </source>
</evidence>
<evidence type="ECO:0000256" key="3">
    <source>
        <dbReference type="ARBA" id="ARBA00012689"/>
    </source>
</evidence>
<dbReference type="Pfam" id="PF03712">
    <property type="entry name" value="Cu2_monoox_C"/>
    <property type="match status" value="1"/>
</dbReference>
<keyword evidence="13 20" id="KW-0472">Membrane</keyword>
<evidence type="ECO:0000313" key="24">
    <source>
        <dbReference type="WBParaSite" id="ACRNAN_scaffold4644.g15307.t1"/>
    </source>
</evidence>
<feature type="binding site" evidence="17">
    <location>
        <position position="785"/>
    </location>
    <ligand>
        <name>Cu(2+)</name>
        <dbReference type="ChEBI" id="CHEBI:29036"/>
        <label>1</label>
        <note>catalytic</note>
    </ligand>
</feature>
<sequence>MQPKISDLFGKPKPVSTSTTIENIELSRLNSIQGIEFGREIEEPELSDNSNKSPPRKRIKHSHVNQKSTTIRKLFRFDHTTTWVFKYQDSNRNPIIEGFCQFVELTRMELPKHTEVRWLTLTELISRVLKMWPAIKSYFSSCGSEAHKELRKIFSEDHALIHEAYFSFLSQAMEQFRRFNVKVQVQNPILFYVYACFFFAGCTVAGVGFLGWKTSGHWLFGVLVATWMFANLDDSTRVFFTVNLREMGIFVIFLTGGFQILVKFLFRVESDSHIWNFVKAKFGFGVDELPFESAIYICHGAFQFLDWGFVERTKKTGVLPMYALSLLVIIVTSLYSWLKNSQEKHAFFNPKILFLTFQSILCGVMAILTLRMKFLWFPQIAILAAHLLFALDKFIGRFSKYFLILALVGSLLNTQYDEYKKQMANEQEFYDPDTVQLMEWIKTLPKTSVFTGSMQLLAGVKACTDRPLTNHPHFEDKWLRERTQRLYQIYGRRSIHEVHRILAQEKSNYIILEDSICLVKSDGCSTNDLVDMTNGHLPDSGYSRFSYSPDTNDDYVSVSIQAEPGYIVKFEPFADADRVHHMLLYGCDQPAFNAQFWKGGQTCAGNSHILYAWARNAPSLTLPENVAFPIGNPKDPVKFLVLQIHYARPFVGNVRDFSGITLHMSEVRPKYIAEVFLFVGGTPIPAHQPAFISNMSCTYRDEPELHPFAFRTHTHGMGRVVSAFLKHDGKWTMIGKRNPQWPQLFQKIDTDITIRKDDFLSAICRFESTNVDKVTVMGSMGVDEMCNFYMMYYRDADSDKQVNRICAWDENQALRAEYPKEGISLLPPHPEWEHAAHQSGNPFGVEEKLKLTSMGDIKFGQISGMAITKDGDIVVFHRGPRVWDGSSFDFKNILQDKSPIPDATILVGTPIDGGLALKAKYGEAQFYMPHGIFVDDDGYFYTTDVGSHQVIKWKVRN</sequence>
<comment type="cofactor">
    <cofactor evidence="17">
        <name>Cu(2+)</name>
        <dbReference type="ChEBI" id="CHEBI:29036"/>
    </cofactor>
    <text evidence="17">Binds 2 Cu(2+) ions per subunit.</text>
</comment>
<dbReference type="AlphaFoldDB" id="A0A914DXA1"/>
<proteinExistence type="inferred from homology"/>
<name>A0A914DXA1_9BILA</name>
<dbReference type="GO" id="GO:0005507">
    <property type="term" value="F:copper ion binding"/>
    <property type="evidence" value="ECO:0007669"/>
    <property type="project" value="InterPro"/>
</dbReference>
<evidence type="ECO:0000256" key="11">
    <source>
        <dbReference type="ARBA" id="ARBA00023008"/>
    </source>
</evidence>
<keyword evidence="15" id="KW-0325">Glycoprotein</keyword>
<evidence type="ECO:0000256" key="5">
    <source>
        <dbReference type="ARBA" id="ARBA00022679"/>
    </source>
</evidence>
<feature type="compositionally biased region" description="Basic residues" evidence="19">
    <location>
        <begin position="54"/>
        <end position="63"/>
    </location>
</feature>
<dbReference type="InterPro" id="IPR024548">
    <property type="entry name" value="Cu2_monoox_C"/>
</dbReference>
<evidence type="ECO:0000256" key="9">
    <source>
        <dbReference type="ARBA" id="ARBA00022989"/>
    </source>
</evidence>
<evidence type="ECO:0000256" key="8">
    <source>
        <dbReference type="ARBA" id="ARBA00022729"/>
    </source>
</evidence>
<dbReference type="PROSITE" id="PS00085">
    <property type="entry name" value="CU2_MONOOXYGENASE_2"/>
    <property type="match status" value="1"/>
</dbReference>
<feature type="transmembrane region" description="Helical" evidence="20">
    <location>
        <begin position="374"/>
        <end position="391"/>
    </location>
</feature>
<feature type="transmembrane region" description="Helical" evidence="20">
    <location>
        <begin position="216"/>
        <end position="232"/>
    </location>
</feature>
<evidence type="ECO:0000256" key="7">
    <source>
        <dbReference type="ARBA" id="ARBA00022723"/>
    </source>
</evidence>
<evidence type="ECO:0000256" key="15">
    <source>
        <dbReference type="ARBA" id="ARBA00023180"/>
    </source>
</evidence>
<keyword evidence="6 20" id="KW-0812">Transmembrane</keyword>
<reference evidence="24" key="1">
    <citation type="submission" date="2022-11" db="UniProtKB">
        <authorList>
            <consortium name="WormBaseParasite"/>
        </authorList>
    </citation>
    <scope>IDENTIFICATION</scope>
</reference>
<dbReference type="Pfam" id="PF01082">
    <property type="entry name" value="Cu2_monooxygen"/>
    <property type="match status" value="1"/>
</dbReference>
<dbReference type="Gene3D" id="2.60.120.230">
    <property type="match status" value="1"/>
</dbReference>
<feature type="transmembrane region" description="Helical" evidence="20">
    <location>
        <begin position="319"/>
        <end position="338"/>
    </location>
</feature>
<keyword evidence="7 17" id="KW-0479">Metal-binding</keyword>
<dbReference type="WBParaSite" id="ACRNAN_scaffold4644.g15307.t1">
    <property type="protein sequence ID" value="ACRNAN_scaffold4644.g15307.t1"/>
    <property type="gene ID" value="ACRNAN_scaffold4644.g15307"/>
</dbReference>
<dbReference type="SUPFAM" id="SSF49742">
    <property type="entry name" value="PHM/PNGase F"/>
    <property type="match status" value="2"/>
</dbReference>
<evidence type="ECO:0000256" key="6">
    <source>
        <dbReference type="ARBA" id="ARBA00022692"/>
    </source>
</evidence>
<feature type="binding site" evidence="17">
    <location>
        <position position="713"/>
    </location>
    <ligand>
        <name>Cu(2+)</name>
        <dbReference type="ChEBI" id="CHEBI:29036"/>
        <label>1</label>
        <note>catalytic</note>
    </ligand>
</feature>
<organism evidence="23 24">
    <name type="scientific">Acrobeloides nanus</name>
    <dbReference type="NCBI Taxonomy" id="290746"/>
    <lineage>
        <taxon>Eukaryota</taxon>
        <taxon>Metazoa</taxon>
        <taxon>Ecdysozoa</taxon>
        <taxon>Nematoda</taxon>
        <taxon>Chromadorea</taxon>
        <taxon>Rhabditida</taxon>
        <taxon>Tylenchina</taxon>
        <taxon>Cephalobomorpha</taxon>
        <taxon>Cephaloboidea</taxon>
        <taxon>Cephalobidae</taxon>
        <taxon>Acrobeloides</taxon>
    </lineage>
</organism>
<feature type="transmembrane region" description="Helical" evidence="20">
    <location>
        <begin position="350"/>
        <end position="368"/>
    </location>
</feature>
<evidence type="ECO:0000256" key="2">
    <source>
        <dbReference type="ARBA" id="ARBA00008744"/>
    </source>
</evidence>
<evidence type="ECO:0000256" key="10">
    <source>
        <dbReference type="ARBA" id="ARBA00023002"/>
    </source>
</evidence>
<dbReference type="InterPro" id="IPR018732">
    <property type="entry name" value="Dpy-19/Dpy-19-like"/>
</dbReference>
<evidence type="ECO:0000256" key="19">
    <source>
        <dbReference type="SAM" id="MobiDB-lite"/>
    </source>
</evidence>
<protein>
    <recommendedName>
        <fullName evidence="3">peptidylglycine monooxygenase</fullName>
        <ecNumber evidence="3">1.14.17.3</ecNumber>
    </recommendedName>
</protein>
<comment type="subcellular location">
    <subcellularLocation>
        <location evidence="1">Membrane</location>
        <topology evidence="1">Multi-pass membrane protein</topology>
    </subcellularLocation>
</comment>
<feature type="binding site" evidence="17">
    <location>
        <position position="580"/>
    </location>
    <ligand>
        <name>Cu(2+)</name>
        <dbReference type="ChEBI" id="CHEBI:29036"/>
        <label>1</label>
        <note>catalytic</note>
    </ligand>
</feature>
<feature type="binding site" evidence="17">
    <location>
        <position position="581"/>
    </location>
    <ligand>
        <name>Cu(2+)</name>
        <dbReference type="ChEBI" id="CHEBI:29036"/>
        <label>1</label>
        <note>catalytic</note>
    </ligand>
</feature>
<dbReference type="Gene3D" id="2.60.120.310">
    <property type="entry name" value="Copper type II, ascorbate-dependent monooxygenase, N-terminal domain"/>
    <property type="match status" value="1"/>
</dbReference>
<feature type="binding site" evidence="17">
    <location>
        <position position="645"/>
    </location>
    <ligand>
        <name>Cu(2+)</name>
        <dbReference type="ChEBI" id="CHEBI:29036"/>
        <label>1</label>
        <note>catalytic</note>
    </ligand>
</feature>
<dbReference type="PANTHER" id="PTHR10680">
    <property type="entry name" value="PEPTIDYL-GLYCINE ALPHA-AMIDATING MONOOXYGENASE"/>
    <property type="match status" value="1"/>
</dbReference>
<dbReference type="GO" id="GO:0005576">
    <property type="term" value="C:extracellular region"/>
    <property type="evidence" value="ECO:0007669"/>
    <property type="project" value="TreeGrafter"/>
</dbReference>
<keyword evidence="10" id="KW-0560">Oxidoreductase</keyword>
<dbReference type="GO" id="GO:0004504">
    <property type="term" value="F:peptidylglycine monooxygenase activity"/>
    <property type="evidence" value="ECO:0007669"/>
    <property type="project" value="UniProtKB-EC"/>
</dbReference>
<evidence type="ECO:0000256" key="12">
    <source>
        <dbReference type="ARBA" id="ARBA00023033"/>
    </source>
</evidence>
<evidence type="ECO:0000256" key="1">
    <source>
        <dbReference type="ARBA" id="ARBA00004141"/>
    </source>
</evidence>
<feature type="domain" description="Copper type II ascorbate-dependent monooxygenase N-terminal" evidence="21">
    <location>
        <begin position="562"/>
        <end position="649"/>
    </location>
</feature>
<keyword evidence="14 18" id="KW-1015">Disulfide bond</keyword>
<feature type="disulfide bond" evidence="18">
    <location>
        <begin position="587"/>
        <end position="603"/>
    </location>
</feature>
<dbReference type="PANTHER" id="PTHR10680:SF14">
    <property type="entry name" value="PEPTIDYL-GLYCINE ALPHA-AMIDATING MONOOXYGENASE"/>
    <property type="match status" value="1"/>
</dbReference>
<dbReference type="PRINTS" id="PR00790">
    <property type="entry name" value="PAMONOXGNASE"/>
</dbReference>
<keyword evidence="12" id="KW-0503">Monooxygenase</keyword>
<keyword evidence="4" id="KW-0328">Glycosyltransferase</keyword>
<feature type="transmembrane region" description="Helical" evidence="20">
    <location>
        <begin position="244"/>
        <end position="266"/>
    </location>
</feature>
<keyword evidence="5" id="KW-0808">Transferase</keyword>
<dbReference type="GO" id="GO:0016757">
    <property type="term" value="F:glycosyltransferase activity"/>
    <property type="evidence" value="ECO:0007669"/>
    <property type="project" value="UniProtKB-KW"/>
</dbReference>
<dbReference type="InterPro" id="IPR011042">
    <property type="entry name" value="6-blade_b-propeller_TolB-like"/>
</dbReference>
<evidence type="ECO:0000259" key="21">
    <source>
        <dbReference type="Pfam" id="PF01082"/>
    </source>
</evidence>
<feature type="disulfide bond" evidence="18">
    <location>
        <begin position="764"/>
        <end position="786"/>
    </location>
</feature>
<evidence type="ECO:0000256" key="18">
    <source>
        <dbReference type="PIRSR" id="PIRSR600720-3"/>
    </source>
</evidence>
<dbReference type="InterPro" id="IPR014784">
    <property type="entry name" value="Cu2_ascorb_mOase-like_C"/>
</dbReference>
<feature type="domain" description="Copper type II ascorbate-dependent monooxygenase C-terminal" evidence="22">
    <location>
        <begin position="680"/>
        <end position="799"/>
    </location>
</feature>
<keyword evidence="11 17" id="KW-0186">Copper</keyword>
<accession>A0A914DXA1</accession>
<evidence type="ECO:0000256" key="17">
    <source>
        <dbReference type="PIRSR" id="PIRSR600720-2"/>
    </source>
</evidence>
<evidence type="ECO:0000313" key="23">
    <source>
        <dbReference type="Proteomes" id="UP000887540"/>
    </source>
</evidence>
<dbReference type="InterPro" id="IPR036939">
    <property type="entry name" value="Cu2_ascorb_mOase_N_sf"/>
</dbReference>
<feature type="region of interest" description="Disordered" evidence="19">
    <location>
        <begin position="40"/>
        <end position="63"/>
    </location>
</feature>
<comment type="catalytic activity">
    <reaction evidence="16">
        <text>a [peptide]-C-terminal glycine + 2 L-ascorbate + O2 = a [peptide]-C-terminal (2S)-2-hydroxyglycine + 2 monodehydro-L-ascorbate radical + H2O</text>
        <dbReference type="Rhea" id="RHEA:21452"/>
        <dbReference type="Rhea" id="RHEA-COMP:13486"/>
        <dbReference type="Rhea" id="RHEA-COMP:15321"/>
        <dbReference type="ChEBI" id="CHEBI:15377"/>
        <dbReference type="ChEBI" id="CHEBI:15379"/>
        <dbReference type="ChEBI" id="CHEBI:38290"/>
        <dbReference type="ChEBI" id="CHEBI:59513"/>
        <dbReference type="ChEBI" id="CHEBI:137000"/>
        <dbReference type="ChEBI" id="CHEBI:142768"/>
        <dbReference type="EC" id="1.14.17.3"/>
    </reaction>
</comment>
<dbReference type="EC" id="1.14.17.3" evidence="3"/>
<dbReference type="GO" id="GO:0006518">
    <property type="term" value="P:peptide metabolic process"/>
    <property type="evidence" value="ECO:0007669"/>
    <property type="project" value="InterPro"/>
</dbReference>
<feature type="transmembrane region" description="Helical" evidence="20">
    <location>
        <begin position="189"/>
        <end position="210"/>
    </location>
</feature>
<dbReference type="Proteomes" id="UP000887540">
    <property type="component" value="Unplaced"/>
</dbReference>
<dbReference type="SUPFAM" id="SSF63829">
    <property type="entry name" value="Calcium-dependent phosphotriesterase"/>
    <property type="match status" value="1"/>
</dbReference>
<dbReference type="Gene3D" id="2.120.10.30">
    <property type="entry name" value="TolB, C-terminal domain"/>
    <property type="match status" value="1"/>
</dbReference>
<dbReference type="InterPro" id="IPR014783">
    <property type="entry name" value="Cu2_ascorb_mOase_CS-2"/>
</dbReference>
<dbReference type="InterPro" id="IPR000720">
    <property type="entry name" value="PHM/PAL"/>
</dbReference>
<evidence type="ECO:0000256" key="4">
    <source>
        <dbReference type="ARBA" id="ARBA00022676"/>
    </source>
</evidence>
<evidence type="ECO:0000256" key="14">
    <source>
        <dbReference type="ARBA" id="ARBA00023157"/>
    </source>
</evidence>
<feature type="binding site" evidence="17">
    <location>
        <position position="715"/>
    </location>
    <ligand>
        <name>Cu(2+)</name>
        <dbReference type="ChEBI" id="CHEBI:29036"/>
        <label>1</label>
        <note>catalytic</note>
    </ligand>
</feature>
<evidence type="ECO:0000256" key="13">
    <source>
        <dbReference type="ARBA" id="ARBA00023136"/>
    </source>
</evidence>
<keyword evidence="9 20" id="KW-1133">Transmembrane helix</keyword>